<gene>
    <name evidence="1" type="ORF">SARC_12966</name>
</gene>
<dbReference type="AlphaFoldDB" id="A0A0L0FCL7"/>
<protein>
    <submittedName>
        <fullName evidence="1">Uncharacterized protein</fullName>
    </submittedName>
</protein>
<evidence type="ECO:0000313" key="2">
    <source>
        <dbReference type="Proteomes" id="UP000054560"/>
    </source>
</evidence>
<dbReference type="EMBL" id="KQ244361">
    <property type="protein sequence ID" value="KNC74489.1"/>
    <property type="molecule type" value="Genomic_DNA"/>
</dbReference>
<reference evidence="1 2" key="1">
    <citation type="submission" date="2011-02" db="EMBL/GenBank/DDBJ databases">
        <title>The Genome Sequence of Sphaeroforma arctica JP610.</title>
        <authorList>
            <consortium name="The Broad Institute Genome Sequencing Platform"/>
            <person name="Russ C."/>
            <person name="Cuomo C."/>
            <person name="Young S.K."/>
            <person name="Zeng Q."/>
            <person name="Gargeya S."/>
            <person name="Alvarado L."/>
            <person name="Berlin A."/>
            <person name="Chapman S.B."/>
            <person name="Chen Z."/>
            <person name="Freedman E."/>
            <person name="Gellesch M."/>
            <person name="Goldberg J."/>
            <person name="Griggs A."/>
            <person name="Gujja S."/>
            <person name="Heilman E."/>
            <person name="Heiman D."/>
            <person name="Howarth C."/>
            <person name="Mehta T."/>
            <person name="Neiman D."/>
            <person name="Pearson M."/>
            <person name="Roberts A."/>
            <person name="Saif S."/>
            <person name="Shea T."/>
            <person name="Shenoy N."/>
            <person name="Sisk P."/>
            <person name="Stolte C."/>
            <person name="Sykes S."/>
            <person name="White J."/>
            <person name="Yandava C."/>
            <person name="Burger G."/>
            <person name="Gray M.W."/>
            <person name="Holland P.W.H."/>
            <person name="King N."/>
            <person name="Lang F.B.F."/>
            <person name="Roger A.J."/>
            <person name="Ruiz-Trillo I."/>
            <person name="Haas B."/>
            <person name="Nusbaum C."/>
            <person name="Birren B."/>
        </authorList>
    </citation>
    <scope>NUCLEOTIDE SEQUENCE [LARGE SCALE GENOMIC DNA]</scope>
    <source>
        <strain evidence="1 2">JP610</strain>
    </source>
</reference>
<sequence length="197" mass="21533">MLHLVGDSTMEELVSALVVNGTLKGHAGCGGNEKASERPCHSYYTGTSRGVAFTFTLITESSGWRTKYKDPQIGNTVAPWNSASLLETCTFITKVREQSSVETRHIVLFNFGLHGESNHGFFRLAYEQALVSLQKNLGHFAGIIAVGISPSNPARKTYKGMDCRSEVNVANAREIIECVASRHGIPVLDRTLMQFGL</sequence>
<dbReference type="GeneID" id="25913470"/>
<evidence type="ECO:0000313" key="1">
    <source>
        <dbReference type="EMBL" id="KNC74489.1"/>
    </source>
</evidence>
<accession>A0A0L0FCL7</accession>
<dbReference type="Proteomes" id="UP000054560">
    <property type="component" value="Unassembled WGS sequence"/>
</dbReference>
<name>A0A0L0FCL7_9EUKA</name>
<keyword evidence="2" id="KW-1185">Reference proteome</keyword>
<organism evidence="1 2">
    <name type="scientific">Sphaeroforma arctica JP610</name>
    <dbReference type="NCBI Taxonomy" id="667725"/>
    <lineage>
        <taxon>Eukaryota</taxon>
        <taxon>Ichthyosporea</taxon>
        <taxon>Ichthyophonida</taxon>
        <taxon>Sphaeroforma</taxon>
    </lineage>
</organism>
<dbReference type="RefSeq" id="XP_014148391.1">
    <property type="nucleotide sequence ID" value="XM_014292916.1"/>
</dbReference>
<proteinExistence type="predicted"/>